<gene>
    <name evidence="3" type="ORF">SUZIE_135825</name>
</gene>
<dbReference type="GO" id="GO:0005524">
    <property type="term" value="F:ATP binding"/>
    <property type="evidence" value="ECO:0007669"/>
    <property type="project" value="UniProtKB-KW"/>
</dbReference>
<comment type="caution">
    <text evidence="3">The sequence shown here is derived from an EMBL/GenBank/DDBJ whole genome shotgun (WGS) entry which is preliminary data.</text>
</comment>
<evidence type="ECO:0000256" key="1">
    <source>
        <dbReference type="ARBA" id="ARBA00022741"/>
    </source>
</evidence>
<dbReference type="InterPro" id="IPR004536">
    <property type="entry name" value="SPS/SelD"/>
</dbReference>
<dbReference type="SUPFAM" id="SSF56042">
    <property type="entry name" value="PurM C-terminal domain-like"/>
    <property type="match status" value="1"/>
</dbReference>
<dbReference type="EMBL" id="JAATJV010264033">
    <property type="protein sequence ID" value="MBZ3876015.1"/>
    <property type="molecule type" value="Genomic_DNA"/>
</dbReference>
<protein>
    <submittedName>
        <fullName evidence="3">Selenide, water dikinase 2</fullName>
    </submittedName>
</protein>
<dbReference type="GO" id="GO:0005737">
    <property type="term" value="C:cytoplasm"/>
    <property type="evidence" value="ECO:0007669"/>
    <property type="project" value="TreeGrafter"/>
</dbReference>
<evidence type="ECO:0000313" key="3">
    <source>
        <dbReference type="EMBL" id="MBZ3876015.1"/>
    </source>
</evidence>
<name>A0AA41SWW4_SCICA</name>
<dbReference type="InterPro" id="IPR036676">
    <property type="entry name" value="PurM-like_C_sf"/>
</dbReference>
<keyword evidence="2" id="KW-0067">ATP-binding</keyword>
<proteinExistence type="predicted"/>
<organism evidence="3 4">
    <name type="scientific">Sciurus carolinensis</name>
    <name type="common">Eastern gray squirrel</name>
    <dbReference type="NCBI Taxonomy" id="30640"/>
    <lineage>
        <taxon>Eukaryota</taxon>
        <taxon>Metazoa</taxon>
        <taxon>Chordata</taxon>
        <taxon>Craniata</taxon>
        <taxon>Vertebrata</taxon>
        <taxon>Euteleostomi</taxon>
        <taxon>Mammalia</taxon>
        <taxon>Eutheria</taxon>
        <taxon>Euarchontoglires</taxon>
        <taxon>Glires</taxon>
        <taxon>Rodentia</taxon>
        <taxon>Sciuromorpha</taxon>
        <taxon>Sciuridae</taxon>
        <taxon>Sciurinae</taxon>
        <taxon>Sciurini</taxon>
        <taxon>Sciurus</taxon>
    </lineage>
</organism>
<accession>A0AA41SWW4</accession>
<keyword evidence="1" id="KW-0547">Nucleotide-binding</keyword>
<evidence type="ECO:0000256" key="2">
    <source>
        <dbReference type="ARBA" id="ARBA00022840"/>
    </source>
</evidence>
<dbReference type="GO" id="GO:0004756">
    <property type="term" value="F:selenide, water dikinase activity"/>
    <property type="evidence" value="ECO:0007669"/>
    <property type="project" value="TreeGrafter"/>
</dbReference>
<dbReference type="AlphaFoldDB" id="A0AA41SWW4"/>
<dbReference type="PANTHER" id="PTHR10256:SF1">
    <property type="entry name" value="SELENIDE, WATER DIKINASE 2"/>
    <property type="match status" value="1"/>
</dbReference>
<dbReference type="Proteomes" id="UP001166674">
    <property type="component" value="Unassembled WGS sequence"/>
</dbReference>
<evidence type="ECO:0000313" key="4">
    <source>
        <dbReference type="Proteomes" id="UP001166674"/>
    </source>
</evidence>
<dbReference type="GO" id="GO:0016260">
    <property type="term" value="P:selenocysteine biosynthetic process"/>
    <property type="evidence" value="ECO:0007669"/>
    <property type="project" value="TreeGrafter"/>
</dbReference>
<dbReference type="PANTHER" id="PTHR10256">
    <property type="entry name" value="SELENIDE, WATER DIKINASE"/>
    <property type="match status" value="1"/>
</dbReference>
<dbReference type="Gene3D" id="3.90.650.10">
    <property type="entry name" value="PurM-like C-terminal domain"/>
    <property type="match status" value="1"/>
</dbReference>
<sequence length="99" mass="10684">MAAISKASRWFGLLQRTFAETSGSLLICLPREQAARFCSEIKSSKYGEGYQAWIVGIVERGNQRVHIIDKPQVIEVLPCGVTAGALAPDNSNASSESNS</sequence>
<keyword evidence="4" id="KW-1185">Reference proteome</keyword>
<reference evidence="3" key="1">
    <citation type="submission" date="2020-03" db="EMBL/GenBank/DDBJ databases">
        <title>Studies in the Genomics of Life Span.</title>
        <authorList>
            <person name="Glass D."/>
        </authorList>
    </citation>
    <scope>NUCLEOTIDE SEQUENCE</scope>
    <source>
        <strain evidence="3">SUZIE</strain>
        <tissue evidence="3">Muscle</tissue>
    </source>
</reference>